<evidence type="ECO:0008006" key="3">
    <source>
        <dbReference type="Google" id="ProtNLM"/>
    </source>
</evidence>
<protein>
    <recommendedName>
        <fullName evidence="3">ParD-like antitoxin of type II toxin-antitoxin system</fullName>
    </recommendedName>
</protein>
<organism evidence="1 2">
    <name type="scientific">Pirellulimonas nuda</name>
    <dbReference type="NCBI Taxonomy" id="2528009"/>
    <lineage>
        <taxon>Bacteria</taxon>
        <taxon>Pseudomonadati</taxon>
        <taxon>Planctomycetota</taxon>
        <taxon>Planctomycetia</taxon>
        <taxon>Pirellulales</taxon>
        <taxon>Lacipirellulaceae</taxon>
        <taxon>Pirellulimonas</taxon>
    </lineage>
</organism>
<proteinExistence type="predicted"/>
<evidence type="ECO:0000313" key="1">
    <source>
        <dbReference type="EMBL" id="QDU89320.1"/>
    </source>
</evidence>
<dbReference type="Proteomes" id="UP000317429">
    <property type="component" value="Chromosome"/>
</dbReference>
<evidence type="ECO:0000313" key="2">
    <source>
        <dbReference type="Proteomes" id="UP000317429"/>
    </source>
</evidence>
<keyword evidence="2" id="KW-1185">Reference proteome</keyword>
<sequence length="136" mass="14858">MSQPVKLSDDLVLDARVIGEVAQRSIAGQIEFWARLGRAVEPLMSGAAALALRRSGDARPLSALIESVHCDEGRQRVTHYLSKQPFPHYEAADKQPGCVVRIEAGGSRTVGRFVNRVFVPVEKPPARRKSGSKAQK</sequence>
<dbReference type="EMBL" id="CP036291">
    <property type="protein sequence ID" value="QDU89320.1"/>
    <property type="molecule type" value="Genomic_DNA"/>
</dbReference>
<dbReference type="AlphaFoldDB" id="A0A518DCY2"/>
<dbReference type="KEGG" id="pnd:Pla175_27090"/>
<gene>
    <name evidence="1" type="ORF">Pla175_27090</name>
</gene>
<accession>A0A518DCY2</accession>
<dbReference type="Pfam" id="PF11903">
    <property type="entry name" value="ParD_like"/>
    <property type="match status" value="1"/>
</dbReference>
<dbReference type="OrthoDB" id="5422561at2"/>
<dbReference type="InterPro" id="IPR021831">
    <property type="entry name" value="ParD-like"/>
</dbReference>
<name>A0A518DCY2_9BACT</name>
<dbReference type="RefSeq" id="WP_145285618.1">
    <property type="nucleotide sequence ID" value="NZ_CP036291.1"/>
</dbReference>
<reference evidence="1 2" key="1">
    <citation type="submission" date="2019-02" db="EMBL/GenBank/DDBJ databases">
        <title>Deep-cultivation of Planctomycetes and their phenomic and genomic characterization uncovers novel biology.</title>
        <authorList>
            <person name="Wiegand S."/>
            <person name="Jogler M."/>
            <person name="Boedeker C."/>
            <person name="Pinto D."/>
            <person name="Vollmers J."/>
            <person name="Rivas-Marin E."/>
            <person name="Kohn T."/>
            <person name="Peeters S.H."/>
            <person name="Heuer A."/>
            <person name="Rast P."/>
            <person name="Oberbeckmann S."/>
            <person name="Bunk B."/>
            <person name="Jeske O."/>
            <person name="Meyerdierks A."/>
            <person name="Storesund J.E."/>
            <person name="Kallscheuer N."/>
            <person name="Luecker S."/>
            <person name="Lage O.M."/>
            <person name="Pohl T."/>
            <person name="Merkel B.J."/>
            <person name="Hornburger P."/>
            <person name="Mueller R.-W."/>
            <person name="Bruemmer F."/>
            <person name="Labrenz M."/>
            <person name="Spormann A.M."/>
            <person name="Op den Camp H."/>
            <person name="Overmann J."/>
            <person name="Amann R."/>
            <person name="Jetten M.S.M."/>
            <person name="Mascher T."/>
            <person name="Medema M.H."/>
            <person name="Devos D.P."/>
            <person name="Kaster A.-K."/>
            <person name="Ovreas L."/>
            <person name="Rohde M."/>
            <person name="Galperin M.Y."/>
            <person name="Jogler C."/>
        </authorList>
    </citation>
    <scope>NUCLEOTIDE SEQUENCE [LARGE SCALE GENOMIC DNA]</scope>
    <source>
        <strain evidence="1 2">Pla175</strain>
    </source>
</reference>